<proteinExistence type="predicted"/>
<dbReference type="RefSeq" id="XP_064702449.1">
    <property type="nucleotide sequence ID" value="XM_064850783.1"/>
</dbReference>
<evidence type="ECO:0000313" key="1">
    <source>
        <dbReference type="EMBL" id="KAK5046876.1"/>
    </source>
</evidence>
<reference evidence="1 2" key="1">
    <citation type="submission" date="2023-08" db="EMBL/GenBank/DDBJ databases">
        <title>Black Yeasts Isolated from many extreme environments.</title>
        <authorList>
            <person name="Coleine C."/>
            <person name="Stajich J.E."/>
            <person name="Selbmann L."/>
        </authorList>
    </citation>
    <scope>NUCLEOTIDE SEQUENCE [LARGE SCALE GENOMIC DNA]</scope>
    <source>
        <strain evidence="1 2">CCFEE 5792</strain>
    </source>
</reference>
<evidence type="ECO:0000313" key="2">
    <source>
        <dbReference type="Proteomes" id="UP001358417"/>
    </source>
</evidence>
<keyword evidence="2" id="KW-1185">Reference proteome</keyword>
<comment type="caution">
    <text evidence="1">The sequence shown here is derived from an EMBL/GenBank/DDBJ whole genome shotgun (WGS) entry which is preliminary data.</text>
</comment>
<evidence type="ECO:0008006" key="3">
    <source>
        <dbReference type="Google" id="ProtNLM"/>
    </source>
</evidence>
<dbReference type="Proteomes" id="UP001358417">
    <property type="component" value="Unassembled WGS sequence"/>
</dbReference>
<accession>A0AAV9N2J7</accession>
<gene>
    <name evidence="1" type="ORF">LTR84_007230</name>
</gene>
<sequence>MILAGVLKAAAMHVGLHRPDILRDYSRAPHSITGEALREVIKVWCCTYIAIESVAIAEGHQPFFASDYMVEQACVASNPHMLPHRLYQAISTQAFCNKVHFAMYDVSKMDHGEAQISRASLLKMMEYDLREIERRSGSVRTYHAELDFYSASFQLRAYWLFDGIESPARKEGIIKAFNTGVKYLEILRLGEAEGHSIKYLSLLTLRVSSAMAIFISKVLHSTYREYVNIEVATNLFNFVISMYKQYSVEDNDTNGRTTKFLAQIWVIHADLFNTHPQPPSISLNSRLFFSIVHDSLWQWRDKYAGKAGNGAPNLPPPLVPSASPSQDFEATSVSRSEAAVGHPVTLFEMPGDRIGAINSTQQPIGLSTIDNQQFTGPEHFPTCDPSVWPSNTGLPHDDAQHNGALDGSGELDYEMIFPEGVVSCSEDTWYRLTRQERF</sequence>
<name>A0AAV9N2J7_9EURO</name>
<dbReference type="EMBL" id="JAVRRD010000028">
    <property type="protein sequence ID" value="KAK5046876.1"/>
    <property type="molecule type" value="Genomic_DNA"/>
</dbReference>
<dbReference type="GeneID" id="89975396"/>
<organism evidence="1 2">
    <name type="scientific">Exophiala bonariae</name>
    <dbReference type="NCBI Taxonomy" id="1690606"/>
    <lineage>
        <taxon>Eukaryota</taxon>
        <taxon>Fungi</taxon>
        <taxon>Dikarya</taxon>
        <taxon>Ascomycota</taxon>
        <taxon>Pezizomycotina</taxon>
        <taxon>Eurotiomycetes</taxon>
        <taxon>Chaetothyriomycetidae</taxon>
        <taxon>Chaetothyriales</taxon>
        <taxon>Herpotrichiellaceae</taxon>
        <taxon>Exophiala</taxon>
    </lineage>
</organism>
<dbReference type="AlphaFoldDB" id="A0AAV9N2J7"/>
<protein>
    <recommendedName>
        <fullName evidence="3">Transcription factor domain-containing protein</fullName>
    </recommendedName>
</protein>